<organism evidence="3 4">
    <name type="scientific">Cardiocondyla obscurior</name>
    <dbReference type="NCBI Taxonomy" id="286306"/>
    <lineage>
        <taxon>Eukaryota</taxon>
        <taxon>Metazoa</taxon>
        <taxon>Ecdysozoa</taxon>
        <taxon>Arthropoda</taxon>
        <taxon>Hexapoda</taxon>
        <taxon>Insecta</taxon>
        <taxon>Pterygota</taxon>
        <taxon>Neoptera</taxon>
        <taxon>Endopterygota</taxon>
        <taxon>Hymenoptera</taxon>
        <taxon>Apocrita</taxon>
        <taxon>Aculeata</taxon>
        <taxon>Formicoidea</taxon>
        <taxon>Formicidae</taxon>
        <taxon>Myrmicinae</taxon>
        <taxon>Cardiocondyla</taxon>
    </lineage>
</organism>
<sequence length="86" mass="9753">MGPINDPMAVVDNRLRVYGIRNLRVADASIMPQVTSSNTAAPSMMIGEKAAAYIKSDWGVAGTQWYGKEPCSMWKHNHNHHHWRYQ</sequence>
<dbReference type="PANTHER" id="PTHR11552">
    <property type="entry name" value="GLUCOSE-METHANOL-CHOLINE GMC OXIDOREDUCTASE"/>
    <property type="match status" value="1"/>
</dbReference>
<dbReference type="InterPro" id="IPR007867">
    <property type="entry name" value="GMC_OxRtase_C"/>
</dbReference>
<dbReference type="GO" id="GO:0050660">
    <property type="term" value="F:flavin adenine dinucleotide binding"/>
    <property type="evidence" value="ECO:0007669"/>
    <property type="project" value="InterPro"/>
</dbReference>
<comment type="caution">
    <text evidence="3">The sequence shown here is derived from an EMBL/GenBank/DDBJ whole genome shotgun (WGS) entry which is preliminary data.</text>
</comment>
<evidence type="ECO:0000313" key="3">
    <source>
        <dbReference type="EMBL" id="KAL0131693.1"/>
    </source>
</evidence>
<proteinExistence type="inferred from homology"/>
<dbReference type="InterPro" id="IPR012132">
    <property type="entry name" value="GMC_OxRdtase"/>
</dbReference>
<dbReference type="SUPFAM" id="SSF51905">
    <property type="entry name" value="FAD/NAD(P)-binding domain"/>
    <property type="match status" value="1"/>
</dbReference>
<comment type="similarity">
    <text evidence="1">Belongs to the GMC oxidoreductase family.</text>
</comment>
<dbReference type="InterPro" id="IPR036188">
    <property type="entry name" value="FAD/NAD-bd_sf"/>
</dbReference>
<evidence type="ECO:0000256" key="1">
    <source>
        <dbReference type="ARBA" id="ARBA00010790"/>
    </source>
</evidence>
<evidence type="ECO:0000259" key="2">
    <source>
        <dbReference type="Pfam" id="PF05199"/>
    </source>
</evidence>
<keyword evidence="4" id="KW-1185">Reference proteome</keyword>
<protein>
    <recommendedName>
        <fullName evidence="2">Glucose-methanol-choline oxidoreductase C-terminal domain-containing protein</fullName>
    </recommendedName>
</protein>
<dbReference type="Pfam" id="PF05199">
    <property type="entry name" value="GMC_oxred_C"/>
    <property type="match status" value="1"/>
</dbReference>
<gene>
    <name evidence="3" type="ORF">PUN28_002916</name>
</gene>
<dbReference type="AlphaFoldDB" id="A0AAW2GWN1"/>
<feature type="domain" description="Glucose-methanol-choline oxidoreductase C-terminal" evidence="2">
    <location>
        <begin position="1"/>
        <end position="47"/>
    </location>
</feature>
<dbReference type="EMBL" id="JADYXP020000002">
    <property type="protein sequence ID" value="KAL0131693.1"/>
    <property type="molecule type" value="Genomic_DNA"/>
</dbReference>
<dbReference type="Proteomes" id="UP001430953">
    <property type="component" value="Unassembled WGS sequence"/>
</dbReference>
<evidence type="ECO:0000313" key="4">
    <source>
        <dbReference type="Proteomes" id="UP001430953"/>
    </source>
</evidence>
<reference evidence="3 4" key="1">
    <citation type="submission" date="2023-03" db="EMBL/GenBank/DDBJ databases">
        <title>High recombination rates correlate with genetic variation in Cardiocondyla obscurior ants.</title>
        <authorList>
            <person name="Errbii M."/>
        </authorList>
    </citation>
    <scope>NUCLEOTIDE SEQUENCE [LARGE SCALE GENOMIC DNA]</scope>
    <source>
        <strain evidence="3">Alpha-2009</strain>
        <tissue evidence="3">Whole body</tissue>
    </source>
</reference>
<dbReference type="PANTHER" id="PTHR11552:SF227">
    <property type="entry name" value="GLUCOSE DEHYDROGENASE [FAD, QUINONE]-LIKE PROTEIN"/>
    <property type="match status" value="1"/>
</dbReference>
<dbReference type="GO" id="GO:0016614">
    <property type="term" value="F:oxidoreductase activity, acting on CH-OH group of donors"/>
    <property type="evidence" value="ECO:0007669"/>
    <property type="project" value="InterPro"/>
</dbReference>
<dbReference type="Gene3D" id="3.50.50.60">
    <property type="entry name" value="FAD/NAD(P)-binding domain"/>
    <property type="match status" value="1"/>
</dbReference>
<accession>A0AAW2GWN1</accession>
<name>A0AAW2GWN1_9HYME</name>